<dbReference type="SUPFAM" id="SSF53474">
    <property type="entry name" value="alpha/beta-Hydrolases"/>
    <property type="match status" value="1"/>
</dbReference>
<evidence type="ECO:0000256" key="1">
    <source>
        <dbReference type="ARBA" id="ARBA00010040"/>
    </source>
</evidence>
<keyword evidence="3" id="KW-0378">Hydrolase</keyword>
<sequence>MRNLKLQEIYKLENKEENQITKFNEWLHKEKNIASLEKYTIKNGHVDIDGWIMKPVDFEENKKYPAILDIHGGPKTVYGEVFYHEMQYWANQGYVVFFLNPRGSDGKGNEFADIRGKYGTIDYEDIMEFTKSVLDKYSFIDKTKVGVTGGSYGGFMTNWIIGHTDIFEAAVSQRSISNWISKFNTTDIGYYFVEDQNGATPWSDHEKLWWHSPLRYADKVKTPTLFIHSEEDYRCWVVEGIQMFTALKFHGVESRMCIFKEENHELSRSGKPKHRIRRLEEITEWFDKYLK</sequence>
<dbReference type="Gene3D" id="3.40.50.1820">
    <property type="entry name" value="alpha/beta hydrolase"/>
    <property type="match status" value="1"/>
</dbReference>
<dbReference type="FunFam" id="3.40.50.1820:FF:000028">
    <property type="entry name" value="S9 family peptidase"/>
    <property type="match status" value="1"/>
</dbReference>
<dbReference type="PANTHER" id="PTHR42776">
    <property type="entry name" value="SERINE PEPTIDASE S9 FAMILY MEMBER"/>
    <property type="match status" value="1"/>
</dbReference>
<dbReference type="AlphaFoldDB" id="A0A942Z8T7"/>
<name>A0A942Z8T7_9FIRM</name>
<evidence type="ECO:0000256" key="2">
    <source>
        <dbReference type="ARBA" id="ARBA00022670"/>
    </source>
</evidence>
<dbReference type="InterPro" id="IPR001375">
    <property type="entry name" value="Peptidase_S9_cat"/>
</dbReference>
<protein>
    <submittedName>
        <fullName evidence="5">S9 family peptidase</fullName>
    </submittedName>
</protein>
<comment type="caution">
    <text evidence="5">The sequence shown here is derived from an EMBL/GenBank/DDBJ whole genome shotgun (WGS) entry which is preliminary data.</text>
</comment>
<evidence type="ECO:0000256" key="3">
    <source>
        <dbReference type="ARBA" id="ARBA00022801"/>
    </source>
</evidence>
<dbReference type="Proteomes" id="UP000724672">
    <property type="component" value="Unassembled WGS sequence"/>
</dbReference>
<proteinExistence type="inferred from homology"/>
<accession>A0A942Z8T7</accession>
<evidence type="ECO:0000313" key="6">
    <source>
        <dbReference type="Proteomes" id="UP000724672"/>
    </source>
</evidence>
<dbReference type="EMBL" id="WSFT01000036">
    <property type="protein sequence ID" value="MBS4538613.1"/>
    <property type="molecule type" value="Genomic_DNA"/>
</dbReference>
<feature type="domain" description="Peptidase S9 prolyl oligopeptidase catalytic" evidence="4">
    <location>
        <begin position="82"/>
        <end position="291"/>
    </location>
</feature>
<dbReference type="PANTHER" id="PTHR42776:SF27">
    <property type="entry name" value="DIPEPTIDYL PEPTIDASE FAMILY MEMBER 6"/>
    <property type="match status" value="1"/>
</dbReference>
<gene>
    <name evidence="5" type="ORF">GOQ27_09065</name>
</gene>
<evidence type="ECO:0000313" key="5">
    <source>
        <dbReference type="EMBL" id="MBS4538613.1"/>
    </source>
</evidence>
<comment type="similarity">
    <text evidence="1">Belongs to the peptidase S9C family.</text>
</comment>
<evidence type="ECO:0000259" key="4">
    <source>
        <dbReference type="Pfam" id="PF00326"/>
    </source>
</evidence>
<dbReference type="GO" id="GO:0004252">
    <property type="term" value="F:serine-type endopeptidase activity"/>
    <property type="evidence" value="ECO:0007669"/>
    <property type="project" value="TreeGrafter"/>
</dbReference>
<dbReference type="InterPro" id="IPR029058">
    <property type="entry name" value="AB_hydrolase_fold"/>
</dbReference>
<dbReference type="GO" id="GO:0006508">
    <property type="term" value="P:proteolysis"/>
    <property type="evidence" value="ECO:0007669"/>
    <property type="project" value="UniProtKB-KW"/>
</dbReference>
<keyword evidence="2" id="KW-0645">Protease</keyword>
<organism evidence="5 6">
    <name type="scientific">Anaeromonas frigoriresistens</name>
    <dbReference type="NCBI Taxonomy" id="2683708"/>
    <lineage>
        <taxon>Bacteria</taxon>
        <taxon>Bacillati</taxon>
        <taxon>Bacillota</taxon>
        <taxon>Tissierellia</taxon>
        <taxon>Tissierellales</taxon>
        <taxon>Thermohalobacteraceae</taxon>
        <taxon>Anaeromonas</taxon>
    </lineage>
</organism>
<keyword evidence="6" id="KW-1185">Reference proteome</keyword>
<reference evidence="5" key="1">
    <citation type="submission" date="2019-12" db="EMBL/GenBank/DDBJ databases">
        <title>Clostridiaceae gen. nov. sp. nov., isolated from sediment in Xinjiang, China.</title>
        <authorList>
            <person name="Zhang R."/>
        </authorList>
    </citation>
    <scope>NUCLEOTIDE SEQUENCE</scope>
    <source>
        <strain evidence="5">D2Q-11</strain>
    </source>
</reference>
<dbReference type="Pfam" id="PF00326">
    <property type="entry name" value="Peptidase_S9"/>
    <property type="match status" value="1"/>
</dbReference>